<protein>
    <submittedName>
        <fullName evidence="2">Uncharacterized protein</fullName>
    </submittedName>
</protein>
<feature type="region of interest" description="Disordered" evidence="1">
    <location>
        <begin position="43"/>
        <end position="64"/>
    </location>
</feature>
<gene>
    <name evidence="2" type="ORF">F7R25_33065</name>
</gene>
<dbReference type="AlphaFoldDB" id="A0A6L3MMX6"/>
<sequence>MNPDCPWIEFIPAGCAQRRKIIREWRPRAAGITGMPVTVIERSRRAVPSPVPETPGSAPGLPRPPACGAHSIGLGRSRQRLDSRAYGVLLQ</sequence>
<evidence type="ECO:0000313" key="3">
    <source>
        <dbReference type="Proteomes" id="UP000473470"/>
    </source>
</evidence>
<dbReference type="EMBL" id="VZOK01000085">
    <property type="protein sequence ID" value="KAB0632518.1"/>
    <property type="molecule type" value="Genomic_DNA"/>
</dbReference>
<accession>A0A6L3MMX6</accession>
<proteinExistence type="predicted"/>
<organism evidence="2 3">
    <name type="scientific">Burkholderia stagnalis</name>
    <dbReference type="NCBI Taxonomy" id="1503054"/>
    <lineage>
        <taxon>Bacteria</taxon>
        <taxon>Pseudomonadati</taxon>
        <taxon>Pseudomonadota</taxon>
        <taxon>Betaproteobacteria</taxon>
        <taxon>Burkholderiales</taxon>
        <taxon>Burkholderiaceae</taxon>
        <taxon>Burkholderia</taxon>
        <taxon>Burkholderia cepacia complex</taxon>
    </lineage>
</organism>
<name>A0A6L3MMX6_9BURK</name>
<evidence type="ECO:0000256" key="1">
    <source>
        <dbReference type="SAM" id="MobiDB-lite"/>
    </source>
</evidence>
<dbReference type="RefSeq" id="WP_150999326.1">
    <property type="nucleotide sequence ID" value="NZ_CABVPM010000089.1"/>
</dbReference>
<comment type="caution">
    <text evidence="2">The sequence shown here is derived from an EMBL/GenBank/DDBJ whole genome shotgun (WGS) entry which is preliminary data.</text>
</comment>
<reference evidence="2 3" key="1">
    <citation type="submission" date="2019-09" db="EMBL/GenBank/DDBJ databases">
        <title>Draft genome sequences of 48 bacterial type strains from the CCUG.</title>
        <authorList>
            <person name="Tunovic T."/>
            <person name="Pineiro-Iglesias B."/>
            <person name="Unosson C."/>
            <person name="Inganas E."/>
            <person name="Ohlen M."/>
            <person name="Cardew S."/>
            <person name="Jensie-Markopoulos S."/>
            <person name="Salva-Serra F."/>
            <person name="Jaen-Luchoro D."/>
            <person name="Karlsson R."/>
            <person name="Svensson-Stadler L."/>
            <person name="Chun J."/>
            <person name="Moore E."/>
        </authorList>
    </citation>
    <scope>NUCLEOTIDE SEQUENCE [LARGE SCALE GENOMIC DNA]</scope>
    <source>
        <strain evidence="2 3">CCUG 65686</strain>
    </source>
</reference>
<evidence type="ECO:0000313" key="2">
    <source>
        <dbReference type="EMBL" id="KAB0632518.1"/>
    </source>
</evidence>
<dbReference type="Proteomes" id="UP000473470">
    <property type="component" value="Unassembled WGS sequence"/>
</dbReference>